<evidence type="ECO:0000259" key="1">
    <source>
        <dbReference type="Pfam" id="PF04471"/>
    </source>
</evidence>
<dbReference type="RefSeq" id="WP_270096532.1">
    <property type="nucleotide sequence ID" value="NZ_JAQFFK010000003.1"/>
</dbReference>
<dbReference type="PIRSF" id="PIRSF031853">
    <property type="entry name" value="UPC031853"/>
    <property type="match status" value="1"/>
</dbReference>
<dbReference type="PANTHER" id="PTHR30015:SF7">
    <property type="entry name" value="TYPE IV METHYL-DIRECTED RESTRICTION ENZYME ECOKMRR"/>
    <property type="match status" value="1"/>
</dbReference>
<gene>
    <name evidence="2" type="ORF">J2750_000072</name>
</gene>
<dbReference type="Pfam" id="PF04471">
    <property type="entry name" value="Mrr_cat"/>
    <property type="match status" value="1"/>
</dbReference>
<dbReference type="GO" id="GO:0009307">
    <property type="term" value="P:DNA restriction-modification system"/>
    <property type="evidence" value="ECO:0007669"/>
    <property type="project" value="InterPro"/>
</dbReference>
<dbReference type="PANTHER" id="PTHR30015">
    <property type="entry name" value="MRR RESTRICTION SYSTEM PROTEIN"/>
    <property type="match status" value="1"/>
</dbReference>
<protein>
    <submittedName>
        <fullName evidence="2">Restriction system protein</fullName>
    </submittedName>
</protein>
<reference evidence="2 3" key="1">
    <citation type="submission" date="2023-07" db="EMBL/GenBank/DDBJ databases">
        <title>Genomic Encyclopedia of Type Strains, Phase IV (KMG-IV): sequencing the most valuable type-strain genomes for metagenomic binning, comparative biology and taxonomic classification.</title>
        <authorList>
            <person name="Goeker M."/>
        </authorList>
    </citation>
    <scope>NUCLEOTIDE SEQUENCE [LARGE SCALE GENOMIC DNA]</scope>
    <source>
        <strain evidence="2 3">DSM 17273</strain>
    </source>
</reference>
<dbReference type="InterPro" id="IPR011335">
    <property type="entry name" value="Restrct_endonuc-II-like"/>
</dbReference>
<name>A0AA90TX20_9EURY</name>
<sequence length="328" mass="37745">MSETNMWMVRAGENAYLIDDFKNKNYVAIGWDIGDISKVENKDQVKELVEQTCTYFSKKSQISNAAGQMNRFRFDFKKDDYVISYDPANRIYILGLIRSDYEYNTEISDYYHTRKVDWVGEVRRDDLSTSTRNSLGAITTIFAINDDAAEEIIEILEGKKTHPDEELEEISEEELKEDMVSRAHELIKDKIIALDWEEMEKLVAGVLRSMGYKTLVTERGSDRGKDIEASPDGMMLEEPRILAEVKHRSGKMGAPEVRSFHSVLRGRKGLYISTGGFSKEAKYEADRSIEQLTLIDSDRLVELIIQNYDEFDVETKLLVPLAKIYWPA</sequence>
<accession>A0AA90TX20</accession>
<feature type="domain" description="Restriction endonuclease type IV Mrr" evidence="1">
    <location>
        <begin position="193"/>
        <end position="304"/>
    </location>
</feature>
<dbReference type="SUPFAM" id="SSF52980">
    <property type="entry name" value="Restriction endonuclease-like"/>
    <property type="match status" value="1"/>
</dbReference>
<dbReference type="GO" id="GO:0015666">
    <property type="term" value="F:restriction endodeoxyribonuclease activity"/>
    <property type="evidence" value="ECO:0007669"/>
    <property type="project" value="TreeGrafter"/>
</dbReference>
<dbReference type="Proteomes" id="UP001185015">
    <property type="component" value="Unassembled WGS sequence"/>
</dbReference>
<dbReference type="InterPro" id="IPR052906">
    <property type="entry name" value="Type_IV_Methyl-Rstrct_Enzyme"/>
</dbReference>
<dbReference type="AlphaFoldDB" id="A0AA90TX20"/>
<dbReference type="InterPro" id="IPR007560">
    <property type="entry name" value="Restrct_endonuc_IV_Mrr"/>
</dbReference>
<keyword evidence="3" id="KW-1185">Reference proteome</keyword>
<comment type="caution">
    <text evidence="2">The sequence shown here is derived from an EMBL/GenBank/DDBJ whole genome shotgun (WGS) entry which is preliminary data.</text>
</comment>
<dbReference type="Gene3D" id="3.40.1350.10">
    <property type="match status" value="1"/>
</dbReference>
<evidence type="ECO:0000313" key="3">
    <source>
        <dbReference type="Proteomes" id="UP001185015"/>
    </source>
</evidence>
<evidence type="ECO:0000313" key="2">
    <source>
        <dbReference type="EMBL" id="MDR6221640.1"/>
    </source>
</evidence>
<dbReference type="GO" id="GO:0003677">
    <property type="term" value="F:DNA binding"/>
    <property type="evidence" value="ECO:0007669"/>
    <property type="project" value="InterPro"/>
</dbReference>
<dbReference type="InterPro" id="IPR011856">
    <property type="entry name" value="tRNA_endonuc-like_dom_sf"/>
</dbReference>
<dbReference type="InterPro" id="IPR016984">
    <property type="entry name" value="UCP031853"/>
</dbReference>
<dbReference type="EMBL" id="JAVDQI010000001">
    <property type="protein sequence ID" value="MDR6221640.1"/>
    <property type="molecule type" value="Genomic_DNA"/>
</dbReference>
<proteinExistence type="predicted"/>
<organism evidence="2 3">
    <name type="scientific">Methanococcoides alaskense</name>
    <dbReference type="NCBI Taxonomy" id="325778"/>
    <lineage>
        <taxon>Archaea</taxon>
        <taxon>Methanobacteriati</taxon>
        <taxon>Methanobacteriota</taxon>
        <taxon>Stenosarchaea group</taxon>
        <taxon>Methanomicrobia</taxon>
        <taxon>Methanosarcinales</taxon>
        <taxon>Methanosarcinaceae</taxon>
        <taxon>Methanococcoides</taxon>
    </lineage>
</organism>